<dbReference type="InterPro" id="IPR053802">
    <property type="entry name" value="DUF6950"/>
</dbReference>
<evidence type="ECO:0000259" key="1">
    <source>
        <dbReference type="Pfam" id="PF22262"/>
    </source>
</evidence>
<evidence type="ECO:0000313" key="3">
    <source>
        <dbReference type="Proteomes" id="UP000502611"/>
    </source>
</evidence>
<dbReference type="Pfam" id="PF22262">
    <property type="entry name" value="DUF6950"/>
    <property type="match status" value="1"/>
</dbReference>
<organism evidence="2 3">
    <name type="scientific">Sphingobium yanoikuyae</name>
    <name type="common">Sphingomonas yanoikuyae</name>
    <dbReference type="NCBI Taxonomy" id="13690"/>
    <lineage>
        <taxon>Bacteria</taxon>
        <taxon>Pseudomonadati</taxon>
        <taxon>Pseudomonadota</taxon>
        <taxon>Alphaproteobacteria</taxon>
        <taxon>Sphingomonadales</taxon>
        <taxon>Sphingomonadaceae</taxon>
        <taxon>Sphingobium</taxon>
    </lineage>
</organism>
<dbReference type="AlphaFoldDB" id="A0A6M4G522"/>
<evidence type="ECO:0000313" key="2">
    <source>
        <dbReference type="EMBL" id="QJR01714.1"/>
    </source>
</evidence>
<dbReference type="EMBL" id="CP053021">
    <property type="protein sequence ID" value="QJR01714.1"/>
    <property type="molecule type" value="Genomic_DNA"/>
</dbReference>
<feature type="domain" description="DUF6950" evidence="1">
    <location>
        <begin position="11"/>
        <end position="129"/>
    </location>
</feature>
<gene>
    <name evidence="2" type="ORF">HH800_05605</name>
</gene>
<proteinExistence type="predicted"/>
<name>A0A6M4G522_SPHYA</name>
<accession>A0A6M4G522</accession>
<dbReference type="Proteomes" id="UP000502611">
    <property type="component" value="Chromosome"/>
</dbReference>
<sequence>MNLGDFLKAPRPKWDWQSHDCSRWLDRWLVHNGHASAMEAIGISYDSERSAVRVIVRGGGLLHLWQRGMEAIGLPVVDEPQMGDAAILDAPTDDGHNRTTGIWTGERWASVHRNGLICAPGAPLAIWRV</sequence>
<reference evidence="2 3" key="1">
    <citation type="submission" date="2020-04" db="EMBL/GenBank/DDBJ databases">
        <title>The Whole Genome Analysis of High salt-tolerant Sphingobium yanoikuyae YC-XJ2 with Aryl organophosphorus flame retardants (aryl-OPFRs)-degrading capacity and characteristics of Related phosphotriesterase.</title>
        <authorList>
            <person name="Li X."/>
        </authorList>
    </citation>
    <scope>NUCLEOTIDE SEQUENCE [LARGE SCALE GENOMIC DNA]</scope>
    <source>
        <strain evidence="2 3">YC-XJ2</strain>
    </source>
</reference>
<dbReference type="RefSeq" id="WP_169860435.1">
    <property type="nucleotide sequence ID" value="NZ_CP053021.1"/>
</dbReference>
<protein>
    <recommendedName>
        <fullName evidence="1">DUF6950 domain-containing protein</fullName>
    </recommendedName>
</protein>